<dbReference type="Proteomes" id="UP001230649">
    <property type="component" value="Unassembled WGS sequence"/>
</dbReference>
<organism evidence="1 2">
    <name type="scientific">Naganishia adeliensis</name>
    <dbReference type="NCBI Taxonomy" id="92952"/>
    <lineage>
        <taxon>Eukaryota</taxon>
        <taxon>Fungi</taxon>
        <taxon>Dikarya</taxon>
        <taxon>Basidiomycota</taxon>
        <taxon>Agaricomycotina</taxon>
        <taxon>Tremellomycetes</taxon>
        <taxon>Filobasidiales</taxon>
        <taxon>Filobasidiaceae</taxon>
        <taxon>Naganishia</taxon>
    </lineage>
</organism>
<evidence type="ECO:0000313" key="2">
    <source>
        <dbReference type="Proteomes" id="UP001230649"/>
    </source>
</evidence>
<proteinExistence type="predicted"/>
<comment type="caution">
    <text evidence="1">The sequence shown here is derived from an EMBL/GenBank/DDBJ whole genome shotgun (WGS) entry which is preliminary data.</text>
</comment>
<name>A0ACC2VF97_9TREE</name>
<protein>
    <submittedName>
        <fullName evidence="1">Uncharacterized protein</fullName>
    </submittedName>
</protein>
<gene>
    <name evidence="1" type="ORF">QFC20_006027</name>
</gene>
<keyword evidence="2" id="KW-1185">Reference proteome</keyword>
<reference evidence="1" key="1">
    <citation type="submission" date="2023-04" db="EMBL/GenBank/DDBJ databases">
        <title>Draft Genome sequencing of Naganishia species isolated from polar environments using Oxford Nanopore Technology.</title>
        <authorList>
            <person name="Leo P."/>
            <person name="Venkateswaran K."/>
        </authorList>
    </citation>
    <scope>NUCLEOTIDE SEQUENCE</scope>
    <source>
        <strain evidence="1">MNA-CCFEE 5262</strain>
    </source>
</reference>
<accession>A0ACC2VF97</accession>
<sequence>MNAQTTLSARRKLNNQVPGISKIYVHTLAVLFSDYQSKSEGSDGGVISHWAAKLWQTIEAECRNSEKNEMINFPGSAPGILTLLNTTAACTKAKTEMYRRSERLLQDGQFITVAKLPFKKSDDVKVALDAEFAELFASGSPTSCLIQVHSRAASILTQQTIIATNVTNDSILLESAFSSLSGDGSRSDLSPVKPSKSSTGRQRDANVTHRTSKRRGSLSDSSNAISSSSKRSKLDTNRATSTLKDDDDSLAQLLSPLVKDDVEDVEDVPLSLTKSLSSDKNDRDAF</sequence>
<evidence type="ECO:0000313" key="1">
    <source>
        <dbReference type="EMBL" id="KAJ9098079.1"/>
    </source>
</evidence>
<dbReference type="EMBL" id="JASBWS010000096">
    <property type="protein sequence ID" value="KAJ9098079.1"/>
    <property type="molecule type" value="Genomic_DNA"/>
</dbReference>